<keyword evidence="2" id="KW-1185">Reference proteome</keyword>
<reference evidence="1" key="1">
    <citation type="submission" date="2020-06" db="EMBL/GenBank/DDBJ databases">
        <title>Draft genome sequences of strains closely related to Aspergillus parafelis and Aspergillus hiratsukae.</title>
        <authorList>
            <person name="Dos Santos R.A.C."/>
            <person name="Rivero-Menendez O."/>
            <person name="Steenwyk J.L."/>
            <person name="Mead M.E."/>
            <person name="Goldman G.H."/>
            <person name="Alastruey-Izquierdo A."/>
            <person name="Rokas A."/>
        </authorList>
    </citation>
    <scope>NUCLEOTIDE SEQUENCE</scope>
    <source>
        <strain evidence="1">CNM-CM7691</strain>
    </source>
</reference>
<evidence type="ECO:0000313" key="1">
    <source>
        <dbReference type="EMBL" id="KAF7174999.1"/>
    </source>
</evidence>
<evidence type="ECO:0000313" key="2">
    <source>
        <dbReference type="Proteomes" id="UP000641853"/>
    </source>
</evidence>
<protein>
    <submittedName>
        <fullName evidence="1">Uncharacterized protein</fullName>
    </submittedName>
</protein>
<sequence length="255" mass="28577">MAATFDFSSKFLSELPPNTPELIAPDVKSIKAALRRQLGQTPDIDFIILSSVPPHAISRLIIDPRAGGDPKPLRMFYNADVRKLIINRPKFPLEITTGYFTTFIMCSMFKKGLGDELVPTGSATVEDGPYAKEPNASYMTGFEDMLGRLRLHKEWWFGQSGGQVRGVLIVGVSRTTRRVVIENWTQRGGSPIKEQEVSISGDEEGVAVVAGDTLRIKFENLFLRPASDDTEGDLVFPREWLEKLAARVWRYLPFE</sequence>
<gene>
    <name evidence="1" type="ORF">CNMCM7691_005467</name>
</gene>
<comment type="caution">
    <text evidence="1">The sequence shown here is derived from an EMBL/GenBank/DDBJ whole genome shotgun (WGS) entry which is preliminary data.</text>
</comment>
<dbReference type="Proteomes" id="UP000641853">
    <property type="component" value="Unassembled WGS sequence"/>
</dbReference>
<dbReference type="AlphaFoldDB" id="A0A8H6QLF3"/>
<dbReference type="EMBL" id="JACBAG010001926">
    <property type="protein sequence ID" value="KAF7174999.1"/>
    <property type="molecule type" value="Genomic_DNA"/>
</dbReference>
<proteinExistence type="predicted"/>
<accession>A0A8H6QLF3</accession>
<organism evidence="1 2">
    <name type="scientific">Aspergillus felis</name>
    <dbReference type="NCBI Taxonomy" id="1287682"/>
    <lineage>
        <taxon>Eukaryota</taxon>
        <taxon>Fungi</taxon>
        <taxon>Dikarya</taxon>
        <taxon>Ascomycota</taxon>
        <taxon>Pezizomycotina</taxon>
        <taxon>Eurotiomycetes</taxon>
        <taxon>Eurotiomycetidae</taxon>
        <taxon>Eurotiales</taxon>
        <taxon>Aspergillaceae</taxon>
        <taxon>Aspergillus</taxon>
        <taxon>Aspergillus subgen. Fumigati</taxon>
    </lineage>
</organism>
<name>A0A8H6QLF3_9EURO</name>